<dbReference type="RefSeq" id="WP_033897289.1">
    <property type="nucleotide sequence ID" value="NZ_FNSU01000001.1"/>
</dbReference>
<dbReference type="OrthoDB" id="6997520at2"/>
<feature type="signal peptide" evidence="1">
    <location>
        <begin position="1"/>
        <end position="22"/>
    </location>
</feature>
<comment type="caution">
    <text evidence="2">The sequence shown here is derived from an EMBL/GenBank/DDBJ whole genome shotgun (WGS) entry which is preliminary data.</text>
</comment>
<evidence type="ECO:0000313" key="2">
    <source>
        <dbReference type="EMBL" id="TWR48097.1"/>
    </source>
</evidence>
<dbReference type="Proteomes" id="UP000316123">
    <property type="component" value="Unassembled WGS sequence"/>
</dbReference>
<proteinExistence type="predicted"/>
<dbReference type="AlphaFoldDB" id="A0A9X9BK10"/>
<name>A0A9X9BK10_PSEMA</name>
<dbReference type="NCBIfam" id="TIGR03021">
    <property type="entry name" value="pilP_fam"/>
    <property type="match status" value="1"/>
</dbReference>
<organism evidence="2 3">
    <name type="scientific">Pseudomonas marginalis</name>
    <name type="common">Pseudomonas panacis</name>
    <dbReference type="NCBI Taxonomy" id="298"/>
    <lineage>
        <taxon>Bacteria</taxon>
        <taxon>Pseudomonadati</taxon>
        <taxon>Pseudomonadota</taxon>
        <taxon>Gammaproteobacteria</taxon>
        <taxon>Pseudomonadales</taxon>
        <taxon>Pseudomonadaceae</taxon>
        <taxon>Pseudomonas</taxon>
    </lineage>
</organism>
<keyword evidence="1" id="KW-0732">Signal</keyword>
<accession>A0A9X9BK10</accession>
<evidence type="ECO:0000313" key="3">
    <source>
        <dbReference type="Proteomes" id="UP000316123"/>
    </source>
</evidence>
<dbReference type="EMBL" id="VFEQ01000041">
    <property type="protein sequence ID" value="TWR48097.1"/>
    <property type="molecule type" value="Genomic_DNA"/>
</dbReference>
<protein>
    <submittedName>
        <fullName evidence="2">Type IV pilus biogenesis protein PilP</fullName>
    </submittedName>
</protein>
<gene>
    <name evidence="2" type="primary">pilP</name>
    <name evidence="2" type="ORF">FIV41_32050</name>
</gene>
<evidence type="ECO:0000256" key="1">
    <source>
        <dbReference type="SAM" id="SignalP"/>
    </source>
</evidence>
<dbReference type="InterPro" id="IPR022753">
    <property type="entry name" value="T4SS_pilus_biogen_PilP"/>
</dbReference>
<reference evidence="2 3" key="1">
    <citation type="submission" date="2019-06" db="EMBL/GenBank/DDBJ databases">
        <title>Pseudomonas bimorpha sp. nov. isolated from bovine raw milk and skim milk concentrate.</title>
        <authorList>
            <person name="Hofmann K."/>
            <person name="Huptas C."/>
            <person name="Doll E."/>
            <person name="Scherer S."/>
            <person name="Wenning M."/>
        </authorList>
    </citation>
    <scope>NUCLEOTIDE SEQUENCE [LARGE SCALE GENOMIC DNA]</scope>
    <source>
        <strain evidence="2 3">DSM 13124</strain>
    </source>
</reference>
<feature type="chain" id="PRO_5040780312" evidence="1">
    <location>
        <begin position="23"/>
        <end position="190"/>
    </location>
</feature>
<sequence>MRNKTLRLWCSILAFGAPICWASENTPSGVNVGELAIIQSQTILLNAKAEKAKAERSINGEDQTATAQPSPMIFSQGYLTPPTSASARSADSQPELPVVKAVFGSAKRLRATLLYSGGVEIDADTSSRELPGGYRVAILTFDNVTLERSGKRYPLGFSNTPPVVPGNANNPAVSNTASAPVLPGLIPGQR</sequence>